<comment type="caution">
    <text evidence="1">The sequence shown here is derived from an EMBL/GenBank/DDBJ whole genome shotgun (WGS) entry which is preliminary data.</text>
</comment>
<evidence type="ECO:0000313" key="2">
    <source>
        <dbReference type="Proteomes" id="UP001153069"/>
    </source>
</evidence>
<gene>
    <name evidence="1" type="ORF">SEMRO_3063_G343012.1</name>
</gene>
<keyword evidence="2" id="KW-1185">Reference proteome</keyword>
<protein>
    <submittedName>
        <fullName evidence="1">Uncharacterized protein</fullName>
    </submittedName>
</protein>
<dbReference type="EMBL" id="CAICTM010003061">
    <property type="protein sequence ID" value="CAB9530822.1"/>
    <property type="molecule type" value="Genomic_DNA"/>
</dbReference>
<accession>A0A9N8F1A3</accession>
<evidence type="ECO:0000313" key="1">
    <source>
        <dbReference type="EMBL" id="CAB9530822.1"/>
    </source>
</evidence>
<name>A0A9N8F1A3_9STRA</name>
<proteinExistence type="predicted"/>
<dbReference type="Proteomes" id="UP001153069">
    <property type="component" value="Unassembled WGS sequence"/>
</dbReference>
<sequence length="114" mass="13364">MMVWAILRSLQQCGLEFFHRSQKSTTLNFCFTVERRKTNLFSPPFAMRHDKSSRSQPLRLPLLSQALLLPALSTECKEEGIAFAVRWLKLWRWNAGTEEDPCVESERFRLFVLS</sequence>
<reference evidence="1" key="1">
    <citation type="submission" date="2020-06" db="EMBL/GenBank/DDBJ databases">
        <authorList>
            <consortium name="Plant Systems Biology data submission"/>
        </authorList>
    </citation>
    <scope>NUCLEOTIDE SEQUENCE</scope>
    <source>
        <strain evidence="1">D6</strain>
    </source>
</reference>
<organism evidence="1 2">
    <name type="scientific">Seminavis robusta</name>
    <dbReference type="NCBI Taxonomy" id="568900"/>
    <lineage>
        <taxon>Eukaryota</taxon>
        <taxon>Sar</taxon>
        <taxon>Stramenopiles</taxon>
        <taxon>Ochrophyta</taxon>
        <taxon>Bacillariophyta</taxon>
        <taxon>Bacillariophyceae</taxon>
        <taxon>Bacillariophycidae</taxon>
        <taxon>Naviculales</taxon>
        <taxon>Naviculaceae</taxon>
        <taxon>Seminavis</taxon>
    </lineage>
</organism>
<dbReference type="AlphaFoldDB" id="A0A9N8F1A3"/>